<dbReference type="InterPro" id="IPR027417">
    <property type="entry name" value="P-loop_NTPase"/>
</dbReference>
<accession>A0A1H1XSV4</accession>
<evidence type="ECO:0000313" key="4">
    <source>
        <dbReference type="Proteomes" id="UP000243207"/>
    </source>
</evidence>
<feature type="region of interest" description="Disordered" evidence="1">
    <location>
        <begin position="218"/>
        <end position="242"/>
    </location>
</feature>
<dbReference type="InterPro" id="IPR051316">
    <property type="entry name" value="Zinc-reg_GTPase_activator"/>
</dbReference>
<evidence type="ECO:0000313" key="3">
    <source>
        <dbReference type="EMBL" id="SDT11836.1"/>
    </source>
</evidence>
<protein>
    <submittedName>
        <fullName evidence="3">GTPase, G3E family</fullName>
    </submittedName>
</protein>
<name>A0A1H1XSV4_9GAMM</name>
<reference evidence="4" key="1">
    <citation type="submission" date="2016-10" db="EMBL/GenBank/DDBJ databases">
        <authorList>
            <person name="Varghese N."/>
            <person name="Submissions S."/>
        </authorList>
    </citation>
    <scope>NUCLEOTIDE SEQUENCE [LARGE SCALE GENOMIC DNA]</scope>
    <source>
        <strain evidence="4">NRRL B-51270</strain>
    </source>
</reference>
<keyword evidence="4" id="KW-1185">Reference proteome</keyword>
<dbReference type="PANTHER" id="PTHR13748">
    <property type="entry name" value="COBW-RELATED"/>
    <property type="match status" value="1"/>
</dbReference>
<dbReference type="SUPFAM" id="SSF52540">
    <property type="entry name" value="P-loop containing nucleoside triphosphate hydrolases"/>
    <property type="match status" value="1"/>
</dbReference>
<dbReference type="GO" id="GO:0005737">
    <property type="term" value="C:cytoplasm"/>
    <property type="evidence" value="ECO:0007669"/>
    <property type="project" value="TreeGrafter"/>
</dbReference>
<gene>
    <name evidence="3" type="ORF">SAMN05216421_2939</name>
</gene>
<dbReference type="AlphaFoldDB" id="A0A1H1XSV4"/>
<sequence length="354" mass="38622">MSTICVRFASLRSTWNPLHPAAMTNSMLRHIPTHLIAGPLGAGKTSLLRALLAQRPAGERWAVLVNEFGQVGLDAALLDNGHEPDLTISEIPGGCLCCINGLPFQVGLGRLLRRARPDRLFVETSGLGHPRPLLRQLSEPPWDTVLQLHPLVMVLDAAALAAGTKLAPSQADALELAGMLVMNKAETVSDPARERITETLPDVETIWCSNGEVHLASLPSQQESEPPREYAEADLPTGAAPPARLWRSTQDWQRHEQSFEQGTGTAFSLGWIVHPSVCFNRCAIEQWLAAARWLRAKGAIRTEQGWQRFNALQGGEVAWSFGTARSDNRIELILSQRADAGALEAALRKTVRAS</sequence>
<dbReference type="Proteomes" id="UP000243207">
    <property type="component" value="Chromosome I"/>
</dbReference>
<dbReference type="STRING" id="487184.SAMN05216421_2939"/>
<dbReference type="Pfam" id="PF02492">
    <property type="entry name" value="cobW"/>
    <property type="match status" value="1"/>
</dbReference>
<dbReference type="InterPro" id="IPR003495">
    <property type="entry name" value="CobW/HypB/UreG_nucleotide-bd"/>
</dbReference>
<dbReference type="EMBL" id="LT629736">
    <property type="protein sequence ID" value="SDT11836.1"/>
    <property type="molecule type" value="Genomic_DNA"/>
</dbReference>
<dbReference type="CDD" id="cd03112">
    <property type="entry name" value="CobW-like"/>
    <property type="match status" value="1"/>
</dbReference>
<feature type="domain" description="CobW/HypB/UreG nucleotide-binding" evidence="2">
    <location>
        <begin position="32"/>
        <end position="201"/>
    </location>
</feature>
<dbReference type="PANTHER" id="PTHR13748:SF46">
    <property type="entry name" value="ZINC CHAPERONE YEIR"/>
    <property type="match status" value="1"/>
</dbReference>
<evidence type="ECO:0000259" key="2">
    <source>
        <dbReference type="Pfam" id="PF02492"/>
    </source>
</evidence>
<dbReference type="RefSeq" id="WP_231701489.1">
    <property type="nucleotide sequence ID" value="NZ_LT629736.1"/>
</dbReference>
<evidence type="ECO:0000256" key="1">
    <source>
        <dbReference type="SAM" id="MobiDB-lite"/>
    </source>
</evidence>
<organism evidence="3 4">
    <name type="scientific">Halopseudomonas xinjiangensis</name>
    <dbReference type="NCBI Taxonomy" id="487184"/>
    <lineage>
        <taxon>Bacteria</taxon>
        <taxon>Pseudomonadati</taxon>
        <taxon>Pseudomonadota</taxon>
        <taxon>Gammaproteobacteria</taxon>
        <taxon>Pseudomonadales</taxon>
        <taxon>Pseudomonadaceae</taxon>
        <taxon>Halopseudomonas</taxon>
    </lineage>
</organism>
<dbReference type="Gene3D" id="3.40.50.300">
    <property type="entry name" value="P-loop containing nucleotide triphosphate hydrolases"/>
    <property type="match status" value="1"/>
</dbReference>
<proteinExistence type="predicted"/>